<evidence type="ECO:0000313" key="3">
    <source>
        <dbReference type="Proteomes" id="UP000244855"/>
    </source>
</evidence>
<dbReference type="STRING" id="97972.A0A2V1D911"/>
<evidence type="ECO:0000256" key="1">
    <source>
        <dbReference type="SAM" id="MobiDB-lite"/>
    </source>
</evidence>
<organism evidence="2 3">
    <name type="scientific">Periconia macrospinosa</name>
    <dbReference type="NCBI Taxonomy" id="97972"/>
    <lineage>
        <taxon>Eukaryota</taxon>
        <taxon>Fungi</taxon>
        <taxon>Dikarya</taxon>
        <taxon>Ascomycota</taxon>
        <taxon>Pezizomycotina</taxon>
        <taxon>Dothideomycetes</taxon>
        <taxon>Pleosporomycetidae</taxon>
        <taxon>Pleosporales</taxon>
        <taxon>Massarineae</taxon>
        <taxon>Periconiaceae</taxon>
        <taxon>Periconia</taxon>
    </lineage>
</organism>
<feature type="compositionally biased region" description="Polar residues" evidence="1">
    <location>
        <begin position="169"/>
        <end position="178"/>
    </location>
</feature>
<protein>
    <submittedName>
        <fullName evidence="2">Uncharacterized protein</fullName>
    </submittedName>
</protein>
<accession>A0A2V1D911</accession>
<evidence type="ECO:0000313" key="2">
    <source>
        <dbReference type="EMBL" id="PVH94548.1"/>
    </source>
</evidence>
<reference evidence="2 3" key="1">
    <citation type="journal article" date="2018" name="Sci. Rep.">
        <title>Comparative genomics provides insights into the lifestyle and reveals functional heterogeneity of dark septate endophytic fungi.</title>
        <authorList>
            <person name="Knapp D.G."/>
            <person name="Nemeth J.B."/>
            <person name="Barry K."/>
            <person name="Hainaut M."/>
            <person name="Henrissat B."/>
            <person name="Johnson J."/>
            <person name="Kuo A."/>
            <person name="Lim J.H.P."/>
            <person name="Lipzen A."/>
            <person name="Nolan M."/>
            <person name="Ohm R.A."/>
            <person name="Tamas L."/>
            <person name="Grigoriev I.V."/>
            <person name="Spatafora J.W."/>
            <person name="Nagy L.G."/>
            <person name="Kovacs G.M."/>
        </authorList>
    </citation>
    <scope>NUCLEOTIDE SEQUENCE [LARGE SCALE GENOMIC DNA]</scope>
    <source>
        <strain evidence="2 3">DSE2036</strain>
    </source>
</reference>
<feature type="compositionally biased region" description="Polar residues" evidence="1">
    <location>
        <begin position="199"/>
        <end position="209"/>
    </location>
</feature>
<sequence length="293" mass="31360">MEALSSRGKGDGSSNSSKKRKYGNSADIKVQNAIAQTEAAREKARQEAAAHAAQLASREDRAAKRHKTLSLTKRAAALRNNSRGALPTIKKTSISIHRASKPGALKPVKRTFTGLTQRQTVAAPKKGAKKGLPPNNPRAKAPATPDRDESPEGDEETVSASSKSDDESPNITPASLRSANKKQSQTLLKQTKLPFQRLSLPSLSTSKLATSKPKAKKDVMEISDSEPEDEDMELEDGSDEQEVGEGLAKEAASKLKDKNKAHAPAPRSLHKTGTGVLKPVNKKTLKAKLGKRA</sequence>
<feature type="compositionally biased region" description="Basic and acidic residues" evidence="1">
    <location>
        <begin position="39"/>
        <end position="48"/>
    </location>
</feature>
<dbReference type="EMBL" id="KZ805529">
    <property type="protein sequence ID" value="PVH94548.1"/>
    <property type="molecule type" value="Genomic_DNA"/>
</dbReference>
<feature type="compositionally biased region" description="Low complexity" evidence="1">
    <location>
        <begin position="122"/>
        <end position="133"/>
    </location>
</feature>
<feature type="compositionally biased region" description="Acidic residues" evidence="1">
    <location>
        <begin position="221"/>
        <end position="243"/>
    </location>
</feature>
<feature type="compositionally biased region" description="Basic residues" evidence="1">
    <location>
        <begin position="280"/>
        <end position="293"/>
    </location>
</feature>
<feature type="compositionally biased region" description="Low complexity" evidence="1">
    <location>
        <begin position="181"/>
        <end position="193"/>
    </location>
</feature>
<feature type="region of interest" description="Disordered" evidence="1">
    <location>
        <begin position="1"/>
        <end position="293"/>
    </location>
</feature>
<gene>
    <name evidence="2" type="ORF">DM02DRAFT_188295</name>
</gene>
<proteinExistence type="predicted"/>
<dbReference type="AlphaFoldDB" id="A0A2V1D911"/>
<feature type="compositionally biased region" description="Basic and acidic residues" evidence="1">
    <location>
        <begin position="247"/>
        <end position="260"/>
    </location>
</feature>
<keyword evidence="3" id="KW-1185">Reference proteome</keyword>
<name>A0A2V1D911_9PLEO</name>
<dbReference type="Proteomes" id="UP000244855">
    <property type="component" value="Unassembled WGS sequence"/>
</dbReference>